<dbReference type="AlphaFoldDB" id="A0A0A9EZI4"/>
<evidence type="ECO:0000313" key="2">
    <source>
        <dbReference type="EMBL" id="JAE01448.1"/>
    </source>
</evidence>
<protein>
    <submittedName>
        <fullName evidence="2">Uncharacterized protein</fullName>
    </submittedName>
</protein>
<accession>A0A0A9EZI4</accession>
<reference evidence="2" key="1">
    <citation type="submission" date="2014-09" db="EMBL/GenBank/DDBJ databases">
        <authorList>
            <person name="Magalhaes I.L.F."/>
            <person name="Oliveira U."/>
            <person name="Santos F.R."/>
            <person name="Vidigal T.H.D.A."/>
            <person name="Brescovit A.D."/>
            <person name="Santos A.J."/>
        </authorList>
    </citation>
    <scope>NUCLEOTIDE SEQUENCE</scope>
    <source>
        <tissue evidence="2">Shoot tissue taken approximately 20 cm above the soil surface</tissue>
    </source>
</reference>
<feature type="transmembrane region" description="Helical" evidence="1">
    <location>
        <begin position="7"/>
        <end position="29"/>
    </location>
</feature>
<sequence>MWPICPLSLFISFYCWQKVLLVLVSSIYMPLSL</sequence>
<name>A0A0A9EZI4_ARUDO</name>
<keyword evidence="1" id="KW-0812">Transmembrane</keyword>
<proteinExistence type="predicted"/>
<keyword evidence="1" id="KW-1133">Transmembrane helix</keyword>
<organism evidence="2">
    <name type="scientific">Arundo donax</name>
    <name type="common">Giant reed</name>
    <name type="synonym">Donax arundinaceus</name>
    <dbReference type="NCBI Taxonomy" id="35708"/>
    <lineage>
        <taxon>Eukaryota</taxon>
        <taxon>Viridiplantae</taxon>
        <taxon>Streptophyta</taxon>
        <taxon>Embryophyta</taxon>
        <taxon>Tracheophyta</taxon>
        <taxon>Spermatophyta</taxon>
        <taxon>Magnoliopsida</taxon>
        <taxon>Liliopsida</taxon>
        <taxon>Poales</taxon>
        <taxon>Poaceae</taxon>
        <taxon>PACMAD clade</taxon>
        <taxon>Arundinoideae</taxon>
        <taxon>Arundineae</taxon>
        <taxon>Arundo</taxon>
    </lineage>
</organism>
<keyword evidence="1" id="KW-0472">Membrane</keyword>
<evidence type="ECO:0000256" key="1">
    <source>
        <dbReference type="SAM" id="Phobius"/>
    </source>
</evidence>
<reference evidence="2" key="2">
    <citation type="journal article" date="2015" name="Data Brief">
        <title>Shoot transcriptome of the giant reed, Arundo donax.</title>
        <authorList>
            <person name="Barrero R.A."/>
            <person name="Guerrero F.D."/>
            <person name="Moolhuijzen P."/>
            <person name="Goolsby J.A."/>
            <person name="Tidwell J."/>
            <person name="Bellgard S.E."/>
            <person name="Bellgard M.I."/>
        </authorList>
    </citation>
    <scope>NUCLEOTIDE SEQUENCE</scope>
    <source>
        <tissue evidence="2">Shoot tissue taken approximately 20 cm above the soil surface</tissue>
    </source>
</reference>
<dbReference type="EMBL" id="GBRH01196448">
    <property type="protein sequence ID" value="JAE01448.1"/>
    <property type="molecule type" value="Transcribed_RNA"/>
</dbReference>